<reference evidence="2 3" key="1">
    <citation type="journal article" date="2015" name="Genome Biol. Evol.">
        <title>Comparative Genomics of a Bacterivorous Green Alga Reveals Evolutionary Causalities and Consequences of Phago-Mixotrophic Mode of Nutrition.</title>
        <authorList>
            <person name="Burns J.A."/>
            <person name="Paasch A."/>
            <person name="Narechania A."/>
            <person name="Kim E."/>
        </authorList>
    </citation>
    <scope>NUCLEOTIDE SEQUENCE [LARGE SCALE GENOMIC DNA]</scope>
    <source>
        <strain evidence="2 3">PLY_AMNH</strain>
    </source>
</reference>
<proteinExistence type="predicted"/>
<protein>
    <submittedName>
        <fullName evidence="2">Uncharacterized protein</fullName>
    </submittedName>
</protein>
<dbReference type="EMBL" id="LGRX02010279">
    <property type="protein sequence ID" value="KAK3270631.1"/>
    <property type="molecule type" value="Genomic_DNA"/>
</dbReference>
<evidence type="ECO:0000313" key="2">
    <source>
        <dbReference type="EMBL" id="KAK3270631.1"/>
    </source>
</evidence>
<organism evidence="2 3">
    <name type="scientific">Cymbomonas tetramitiformis</name>
    <dbReference type="NCBI Taxonomy" id="36881"/>
    <lineage>
        <taxon>Eukaryota</taxon>
        <taxon>Viridiplantae</taxon>
        <taxon>Chlorophyta</taxon>
        <taxon>Pyramimonadophyceae</taxon>
        <taxon>Pyramimonadales</taxon>
        <taxon>Pyramimonadaceae</taxon>
        <taxon>Cymbomonas</taxon>
    </lineage>
</organism>
<feature type="transmembrane region" description="Helical" evidence="1">
    <location>
        <begin position="119"/>
        <end position="142"/>
    </location>
</feature>
<accession>A0AAE0L3B7</accession>
<keyword evidence="1" id="KW-1133">Transmembrane helix</keyword>
<feature type="transmembrane region" description="Helical" evidence="1">
    <location>
        <begin position="60"/>
        <end position="79"/>
    </location>
</feature>
<name>A0AAE0L3B7_9CHLO</name>
<comment type="caution">
    <text evidence="2">The sequence shown here is derived from an EMBL/GenBank/DDBJ whole genome shotgun (WGS) entry which is preliminary data.</text>
</comment>
<evidence type="ECO:0000256" key="1">
    <source>
        <dbReference type="SAM" id="Phobius"/>
    </source>
</evidence>
<sequence>MVLKPQSGSTLTATPLPDGAPSDVAPDVAKVVETIPWIQRVPIANLFYEIMDQAPPIDQVITLLETLGVVSALLLGAILGTLSSVGFEEIEAANERFQTHPQYSEFIDKYELGNPAEELVGWGYVGLFAGPMIFLGAILLSLGHTAKYKSNFCSLGTIALAL</sequence>
<dbReference type="AlphaFoldDB" id="A0AAE0L3B7"/>
<evidence type="ECO:0000313" key="3">
    <source>
        <dbReference type="Proteomes" id="UP001190700"/>
    </source>
</evidence>
<keyword evidence="1" id="KW-0472">Membrane</keyword>
<keyword evidence="1" id="KW-0812">Transmembrane</keyword>
<gene>
    <name evidence="2" type="ORF">CYMTET_20978</name>
</gene>
<dbReference type="Proteomes" id="UP001190700">
    <property type="component" value="Unassembled WGS sequence"/>
</dbReference>
<keyword evidence="3" id="KW-1185">Reference proteome</keyword>